<protein>
    <submittedName>
        <fullName evidence="3">TBC domain-containing protein C4G8.04</fullName>
    </submittedName>
</protein>
<feature type="region of interest" description="Disordered" evidence="1">
    <location>
        <begin position="623"/>
        <end position="692"/>
    </location>
</feature>
<feature type="compositionally biased region" description="Low complexity" evidence="1">
    <location>
        <begin position="20"/>
        <end position="48"/>
    </location>
</feature>
<dbReference type="InterPro" id="IPR000195">
    <property type="entry name" value="Rab-GAP-TBC_dom"/>
</dbReference>
<evidence type="ECO:0000313" key="4">
    <source>
        <dbReference type="Proteomes" id="UP001610728"/>
    </source>
</evidence>
<dbReference type="GeneID" id="98114780"/>
<feature type="compositionally biased region" description="Low complexity" evidence="1">
    <location>
        <begin position="729"/>
        <end position="743"/>
    </location>
</feature>
<dbReference type="InterPro" id="IPR050302">
    <property type="entry name" value="Rab_GAP_TBC_domain"/>
</dbReference>
<gene>
    <name evidence="3" type="ORF">HOO65_010534</name>
</gene>
<sequence length="1189" mass="127250">MANKSNSSSVAASPRRAHHVSMSSSMPVASPVSGSPSTSALSSSASTSINAIGLKRSTSAHSAASSRSHRSVRTRRRPGHHSQQSPSTSSINTTAANTISDKSLTSFPSFSGESPRLDANLGFSSISGKPNNATTAAINATSTSVQAKSLAIRPSLMPRTQSAAGSLQNGKHHHSTPRDRFGIGIVPSPALAEPVTTPATTSSAMIVENLTRGDEDATESRGLFEDDPIAITKIPGALHLAGDDHIERLIARHGAVSLVRQIAEDLAMRDVQMSAARRRAEERERALRRICRESGLSNLELEQRLKAVETEMRDVDSTKRRPASMLSDMMSDAMDCDVLKDTNDATIRAVSNSTSGVATGGKQNPSITGTKGTIRGWKDYIWGGTAKKTDSPSHTPGKTGVVRGTGSGNDKRPPLQESLFHPPEQDASGSSHVGGSVRSSSRSSAISIKTTESELSRKTSLASLALRLVAGGGSTSVRDSDTQRGRSKTAASNLPAHSGTVNARPSPAARALSMQLAPKGSMGSVNSAKSAAISSTVRRSGATPISVPARGTLPERWDTMKNSPPGAGSSTDPIQSDENFGPVEMDTILPPDAQPPTLTHIYNRYAIREKLLTDRYGFIYDQRRKKRQRDAAKLAQSGGKDKRSIHKEMLTSNGARASISPNGMVEEGGDEEEDQDACPPSPSQESAADVPKSRWQDYLKVATFPTELLAHMPSINMPFLEVTEGSDLPSKSPTPSTSASTTSVAQGKIRGFAPTASTTTSAPVSTQGETSSSSDSTTATTATATASSSSTTSLPSTSQHDAIATSDDTEPVKLLLKQLSDMHDHLQRERTVRWNDFLRKVRAERKREGEAAAAAAAAAAEARFEAPAVILPEAKLTDGEMIGVSGLGNKGKVGRAKWNEFKTLVLSGIPVAYRAKIWAECSGATGLRIPGYYDDIVAQGKSGLDETVVSQIDMDIRRTLTDNIFFRKGPGVEKLNEVLLAYAHRNPDVGYCQGMNLIAANLLLITPAAEDAFWILASIVELILPSGYYDHWLLASRADQHVLREYVASVLPRLSSHLDALGIELEALTFQWFLSVFTDCLSAEALFRVWDVVLCTHDGSTFLFQVALALLKLNEPALLSCEGSAAVYTYINHQMTNHAISIDGLVQASEGLRRLVKRDDVMEKRERAQEREREVLRQRELRLAAVASV</sequence>
<feature type="compositionally biased region" description="Low complexity" evidence="1">
    <location>
        <begin position="56"/>
        <end position="66"/>
    </location>
</feature>
<dbReference type="PANTHER" id="PTHR47219:SF20">
    <property type="entry name" value="TBC1 DOMAIN FAMILY MEMBER 2B"/>
    <property type="match status" value="1"/>
</dbReference>
<feature type="region of interest" description="Disordered" evidence="1">
    <location>
        <begin position="385"/>
        <end position="457"/>
    </location>
</feature>
<comment type="caution">
    <text evidence="3">The sequence shown here is derived from an EMBL/GenBank/DDBJ whole genome shotgun (WGS) entry which is preliminary data.</text>
</comment>
<dbReference type="RefSeq" id="XP_070862356.1">
    <property type="nucleotide sequence ID" value="XM_070999742.1"/>
</dbReference>
<dbReference type="EMBL" id="JABSNW010000001">
    <property type="protein sequence ID" value="KAL2891176.1"/>
    <property type="molecule type" value="Genomic_DNA"/>
</dbReference>
<feature type="compositionally biased region" description="Acidic residues" evidence="1">
    <location>
        <begin position="667"/>
        <end position="676"/>
    </location>
</feature>
<dbReference type="PANTHER" id="PTHR47219">
    <property type="entry name" value="RAB GTPASE-ACTIVATING PROTEIN 1-LIKE"/>
    <property type="match status" value="1"/>
</dbReference>
<feature type="compositionally biased region" description="Low complexity" evidence="1">
    <location>
        <begin position="753"/>
        <end position="798"/>
    </location>
</feature>
<dbReference type="Proteomes" id="UP001610728">
    <property type="component" value="Unassembled WGS sequence"/>
</dbReference>
<feature type="region of interest" description="Disordered" evidence="1">
    <location>
        <begin position="1"/>
        <end position="93"/>
    </location>
</feature>
<dbReference type="InterPro" id="IPR035969">
    <property type="entry name" value="Rab-GAP_TBC_sf"/>
</dbReference>
<dbReference type="Pfam" id="PF00566">
    <property type="entry name" value="RabGAP-TBC"/>
    <property type="match status" value="1"/>
</dbReference>
<name>A0ABR4MSB2_9PEZI</name>
<organism evidence="3 4">
    <name type="scientific">Ceratocystis lukuohia</name>
    <dbReference type="NCBI Taxonomy" id="2019550"/>
    <lineage>
        <taxon>Eukaryota</taxon>
        <taxon>Fungi</taxon>
        <taxon>Dikarya</taxon>
        <taxon>Ascomycota</taxon>
        <taxon>Pezizomycotina</taxon>
        <taxon>Sordariomycetes</taxon>
        <taxon>Hypocreomycetidae</taxon>
        <taxon>Microascales</taxon>
        <taxon>Ceratocystidaceae</taxon>
        <taxon>Ceratocystis</taxon>
    </lineage>
</organism>
<proteinExistence type="predicted"/>
<feature type="compositionally biased region" description="Polar residues" evidence="1">
    <location>
        <begin position="568"/>
        <end position="578"/>
    </location>
</feature>
<evidence type="ECO:0000256" key="1">
    <source>
        <dbReference type="SAM" id="MobiDB-lite"/>
    </source>
</evidence>
<accession>A0ABR4MSB2</accession>
<evidence type="ECO:0000259" key="2">
    <source>
        <dbReference type="PROSITE" id="PS50086"/>
    </source>
</evidence>
<feature type="compositionally biased region" description="Polar residues" evidence="1">
    <location>
        <begin position="159"/>
        <end position="169"/>
    </location>
</feature>
<evidence type="ECO:0000313" key="3">
    <source>
        <dbReference type="EMBL" id="KAL2891176.1"/>
    </source>
</evidence>
<feature type="compositionally biased region" description="Low complexity" evidence="1">
    <location>
        <begin position="427"/>
        <end position="448"/>
    </location>
</feature>
<feature type="region of interest" description="Disordered" evidence="1">
    <location>
        <begin position="534"/>
        <end position="581"/>
    </location>
</feature>
<feature type="compositionally biased region" description="Low complexity" evidence="1">
    <location>
        <begin position="1"/>
        <end position="13"/>
    </location>
</feature>
<feature type="domain" description="Rab-GAP TBC" evidence="2">
    <location>
        <begin position="908"/>
        <end position="1097"/>
    </location>
</feature>
<feature type="compositionally biased region" description="Basic residues" evidence="1">
    <location>
        <begin position="67"/>
        <end position="80"/>
    </location>
</feature>
<dbReference type="PROSITE" id="PS50086">
    <property type="entry name" value="TBC_RABGAP"/>
    <property type="match status" value="1"/>
</dbReference>
<feature type="region of interest" description="Disordered" evidence="1">
    <location>
        <begin position="472"/>
        <end position="509"/>
    </location>
</feature>
<dbReference type="Gene3D" id="1.10.472.80">
    <property type="entry name" value="Ypt/Rab-GAP domain of gyp1p, domain 3"/>
    <property type="match status" value="1"/>
</dbReference>
<feature type="compositionally biased region" description="Polar residues" evidence="1">
    <location>
        <begin position="650"/>
        <end position="661"/>
    </location>
</feature>
<dbReference type="SUPFAM" id="SSF47923">
    <property type="entry name" value="Ypt/Rab-GAP domain of gyp1p"/>
    <property type="match status" value="2"/>
</dbReference>
<keyword evidence="4" id="KW-1185">Reference proteome</keyword>
<feature type="region of interest" description="Disordered" evidence="1">
    <location>
        <begin position="159"/>
        <end position="179"/>
    </location>
</feature>
<feature type="region of interest" description="Disordered" evidence="1">
    <location>
        <begin position="724"/>
        <end position="805"/>
    </location>
</feature>
<dbReference type="SMART" id="SM00164">
    <property type="entry name" value="TBC"/>
    <property type="match status" value="1"/>
</dbReference>
<feature type="compositionally biased region" description="Basic and acidic residues" evidence="1">
    <location>
        <begin position="639"/>
        <end position="649"/>
    </location>
</feature>
<dbReference type="Gene3D" id="1.10.8.270">
    <property type="entry name" value="putative rabgap domain of human tbc1 domain family member 14 like domains"/>
    <property type="match status" value="1"/>
</dbReference>
<reference evidence="3 4" key="1">
    <citation type="submission" date="2020-05" db="EMBL/GenBank/DDBJ databases">
        <title>Ceratocystis lukuohia genome.</title>
        <authorList>
            <person name="Harrington T.C."/>
            <person name="Kim K."/>
            <person name="Mayers C.G."/>
        </authorList>
    </citation>
    <scope>NUCLEOTIDE SEQUENCE [LARGE SCALE GENOMIC DNA]</scope>
    <source>
        <strain evidence="3 4">C4212</strain>
    </source>
</reference>